<feature type="region of interest" description="Disordered" evidence="1">
    <location>
        <begin position="44"/>
        <end position="86"/>
    </location>
</feature>
<name>A0A1R2CXQ1_9CILI</name>
<sequence>MKPRAIPKYLANVDSKIKHDVQKDIETYKILCESVYDDIPERVSLSPSELSGKGSSKSFFNRSKHSETNHNFSPKNPDNISILQDGPLTKQNFPQKVIPNNFSTNTHFSPINTSKNIKKKPLSSYKSSNLDVNINTQNQESLRPSSNPQFYIPSNILSPKCPITDSDSYKKISQQNVLQIADNFLLGPLMSEFCDIENINEKNSKKKNTEEIVGLEENIITFRQKWDGMNCNNKEKSENYGGEDGRKNAFSKGYYKRRSSEMMMVKTPSPVPFDDRSAGLKHDSSYSKYY</sequence>
<feature type="region of interest" description="Disordered" evidence="1">
    <location>
        <begin position="266"/>
        <end position="290"/>
    </location>
</feature>
<comment type="caution">
    <text evidence="2">The sequence shown here is derived from an EMBL/GenBank/DDBJ whole genome shotgun (WGS) entry which is preliminary data.</text>
</comment>
<keyword evidence="3" id="KW-1185">Reference proteome</keyword>
<feature type="compositionally biased region" description="Polar residues" evidence="1">
    <location>
        <begin position="45"/>
        <end position="61"/>
    </location>
</feature>
<proteinExistence type="predicted"/>
<evidence type="ECO:0000313" key="3">
    <source>
        <dbReference type="Proteomes" id="UP000187209"/>
    </source>
</evidence>
<organism evidence="2 3">
    <name type="scientific">Stentor coeruleus</name>
    <dbReference type="NCBI Taxonomy" id="5963"/>
    <lineage>
        <taxon>Eukaryota</taxon>
        <taxon>Sar</taxon>
        <taxon>Alveolata</taxon>
        <taxon>Ciliophora</taxon>
        <taxon>Postciliodesmatophora</taxon>
        <taxon>Heterotrichea</taxon>
        <taxon>Heterotrichida</taxon>
        <taxon>Stentoridae</taxon>
        <taxon>Stentor</taxon>
    </lineage>
</organism>
<evidence type="ECO:0000313" key="2">
    <source>
        <dbReference type="EMBL" id="OMJ93753.1"/>
    </source>
</evidence>
<feature type="compositionally biased region" description="Basic and acidic residues" evidence="1">
    <location>
        <begin position="273"/>
        <end position="290"/>
    </location>
</feature>
<protein>
    <submittedName>
        <fullName evidence="2">Uncharacterized protein</fullName>
    </submittedName>
</protein>
<gene>
    <name evidence="2" type="ORF">SteCoe_3194</name>
</gene>
<evidence type="ECO:0000256" key="1">
    <source>
        <dbReference type="SAM" id="MobiDB-lite"/>
    </source>
</evidence>
<dbReference type="AlphaFoldDB" id="A0A1R2CXQ1"/>
<dbReference type="OrthoDB" id="326694at2759"/>
<accession>A0A1R2CXQ1</accession>
<dbReference type="Proteomes" id="UP000187209">
    <property type="component" value="Unassembled WGS sequence"/>
</dbReference>
<feature type="compositionally biased region" description="Polar residues" evidence="1">
    <location>
        <begin position="69"/>
        <end position="82"/>
    </location>
</feature>
<reference evidence="2 3" key="1">
    <citation type="submission" date="2016-11" db="EMBL/GenBank/DDBJ databases">
        <title>The macronuclear genome of Stentor coeruleus: a giant cell with tiny introns.</title>
        <authorList>
            <person name="Slabodnick M."/>
            <person name="Ruby J.G."/>
            <person name="Reiff S.B."/>
            <person name="Swart E.C."/>
            <person name="Gosai S."/>
            <person name="Prabakaran S."/>
            <person name="Witkowska E."/>
            <person name="Larue G.E."/>
            <person name="Fisher S."/>
            <person name="Freeman R.M."/>
            <person name="Gunawardena J."/>
            <person name="Chu W."/>
            <person name="Stover N.A."/>
            <person name="Gregory B.D."/>
            <person name="Nowacki M."/>
            <person name="Derisi J."/>
            <person name="Roy S.W."/>
            <person name="Marshall W.F."/>
            <person name="Sood P."/>
        </authorList>
    </citation>
    <scope>NUCLEOTIDE SEQUENCE [LARGE SCALE GENOMIC DNA]</scope>
    <source>
        <strain evidence="2">WM001</strain>
    </source>
</reference>
<dbReference type="EMBL" id="MPUH01000037">
    <property type="protein sequence ID" value="OMJ93753.1"/>
    <property type="molecule type" value="Genomic_DNA"/>
</dbReference>